<feature type="region of interest" description="Disordered" evidence="1">
    <location>
        <begin position="127"/>
        <end position="208"/>
    </location>
</feature>
<evidence type="ECO:0000313" key="2">
    <source>
        <dbReference type="EMBL" id="RCH79304.1"/>
    </source>
</evidence>
<comment type="caution">
    <text evidence="2">The sequence shown here is derived from an EMBL/GenBank/DDBJ whole genome shotgun (WGS) entry which is preliminary data.</text>
</comment>
<feature type="non-terminal residue" evidence="2">
    <location>
        <position position="1"/>
    </location>
</feature>
<feature type="compositionally biased region" description="Low complexity" evidence="1">
    <location>
        <begin position="418"/>
        <end position="442"/>
    </location>
</feature>
<feature type="non-terminal residue" evidence="2">
    <location>
        <position position="485"/>
    </location>
</feature>
<dbReference type="OrthoDB" id="2256155at2759"/>
<keyword evidence="3" id="KW-1185">Reference proteome</keyword>
<evidence type="ECO:0008006" key="4">
    <source>
        <dbReference type="Google" id="ProtNLM"/>
    </source>
</evidence>
<protein>
    <recommendedName>
        <fullName evidence="4">CUE domain-containing protein</fullName>
    </recommendedName>
</protein>
<feature type="compositionally biased region" description="Polar residues" evidence="1">
    <location>
        <begin position="401"/>
        <end position="417"/>
    </location>
</feature>
<feature type="compositionally biased region" description="Low complexity" evidence="1">
    <location>
        <begin position="135"/>
        <end position="169"/>
    </location>
</feature>
<name>A0A367INN7_RHIST</name>
<accession>A0A367INN7</accession>
<dbReference type="Proteomes" id="UP000253551">
    <property type="component" value="Unassembled WGS sequence"/>
</dbReference>
<dbReference type="EMBL" id="PJQM01006664">
    <property type="protein sequence ID" value="RCH79304.1"/>
    <property type="molecule type" value="Genomic_DNA"/>
</dbReference>
<gene>
    <name evidence="2" type="ORF">CU098_002874</name>
</gene>
<dbReference type="STRING" id="4846.A0A367INN7"/>
<feature type="region of interest" description="Disordered" evidence="1">
    <location>
        <begin position="365"/>
        <end position="446"/>
    </location>
</feature>
<evidence type="ECO:0000313" key="3">
    <source>
        <dbReference type="Proteomes" id="UP000253551"/>
    </source>
</evidence>
<feature type="compositionally biased region" description="Low complexity" evidence="1">
    <location>
        <begin position="183"/>
        <end position="197"/>
    </location>
</feature>
<sequence length="485" mass="54141">VHMSCKDSVDVVSQIRDLQSFIDDFASEEAGTTALGDPEKIQITEEPIMLQKPNEKTLDDIEQTREEKTLIESSPVPEPLSFLSCDLNLSEDFTSLVNQFKQLKVPAVVIPKENCQMESVIITASDSPIPEDMHSQQSFYSQQQKSQTSRRPSSASSKKSTKSGKSQKSIRSARRLQNERKLQQQSQQSLQESIQKKPSSTQKYVERSYDEMMRIPDIYERLSFYEKTLDLCLKEESPFKSWVSSNQEKGKPQPLLEDYVPPIRTPEISRSNNSSIHFGSHMSGNMSSSFSGSISMFLKKATIGSTSFHSPHNSNFKRPNQENKPFLANQNYVHTPQVTTGGSGIFGRSISRFNLIATRSTQLPRYTRPTKPSHNRMTPILNNRVGATPTASKKINARPSPLNTNRRIKTSPSSLINTPTSSASSPSSFYGPKSSSTNSSDSNVRHDNMEGIDYLTTVLPQIDIRILQKALEEANGDSMVAISTA</sequence>
<proteinExistence type="predicted"/>
<feature type="compositionally biased region" description="Polar residues" evidence="1">
    <location>
        <begin position="365"/>
        <end position="376"/>
    </location>
</feature>
<organism evidence="2 3">
    <name type="scientific">Rhizopus stolonifer</name>
    <name type="common">Rhizopus nigricans</name>
    <dbReference type="NCBI Taxonomy" id="4846"/>
    <lineage>
        <taxon>Eukaryota</taxon>
        <taxon>Fungi</taxon>
        <taxon>Fungi incertae sedis</taxon>
        <taxon>Mucoromycota</taxon>
        <taxon>Mucoromycotina</taxon>
        <taxon>Mucoromycetes</taxon>
        <taxon>Mucorales</taxon>
        <taxon>Mucorineae</taxon>
        <taxon>Rhizopodaceae</taxon>
        <taxon>Rhizopus</taxon>
    </lineage>
</organism>
<evidence type="ECO:0000256" key="1">
    <source>
        <dbReference type="SAM" id="MobiDB-lite"/>
    </source>
</evidence>
<dbReference type="AlphaFoldDB" id="A0A367INN7"/>
<reference evidence="2 3" key="1">
    <citation type="journal article" date="2018" name="G3 (Bethesda)">
        <title>Phylogenetic and Phylogenomic Definition of Rhizopus Species.</title>
        <authorList>
            <person name="Gryganskyi A.P."/>
            <person name="Golan J."/>
            <person name="Dolatabadi S."/>
            <person name="Mondo S."/>
            <person name="Robb S."/>
            <person name="Idnurm A."/>
            <person name="Muszewska A."/>
            <person name="Steczkiewicz K."/>
            <person name="Masonjones S."/>
            <person name="Liao H.L."/>
            <person name="Gajdeczka M.T."/>
            <person name="Anike F."/>
            <person name="Vuek A."/>
            <person name="Anishchenko I.M."/>
            <person name="Voigt K."/>
            <person name="de Hoog G.S."/>
            <person name="Smith M.E."/>
            <person name="Heitman J."/>
            <person name="Vilgalys R."/>
            <person name="Stajich J.E."/>
        </authorList>
    </citation>
    <scope>NUCLEOTIDE SEQUENCE [LARGE SCALE GENOMIC DNA]</scope>
    <source>
        <strain evidence="2 3">LSU 92-RS-03</strain>
    </source>
</reference>